<dbReference type="STRING" id="1465490.SAMN05444277_101287"/>
<proteinExistence type="predicted"/>
<sequence length="193" mass="22480">MSQNREYDFVITLRHPNYKIYNIITTLMCVLTIAAEIYALLSTMFFTYNWINVILMAVIVINFVLSIAANQKESIITFKWALYAAAFLWLMYPLHLPWIAVLLIVAALLERQIKFPQEIGFSKDAITFNTFPFKNYAWQDVKNAMLKDNMLTLDFNNNKIIQKETESDVPAETEREFNEFCKQQIANSPQLTA</sequence>
<dbReference type="Proteomes" id="UP000199031">
    <property type="component" value="Unassembled WGS sequence"/>
</dbReference>
<dbReference type="OrthoDB" id="660475at2"/>
<dbReference type="AlphaFoldDB" id="A0A1I5RJT2"/>
<accession>A0A1I5RJT2</accession>
<evidence type="ECO:0000256" key="1">
    <source>
        <dbReference type="SAM" id="Phobius"/>
    </source>
</evidence>
<feature type="transmembrane region" description="Helical" evidence="1">
    <location>
        <begin position="80"/>
        <end position="109"/>
    </location>
</feature>
<keyword evidence="1" id="KW-1133">Transmembrane helix</keyword>
<keyword evidence="1" id="KW-0472">Membrane</keyword>
<keyword evidence="3" id="KW-1185">Reference proteome</keyword>
<feature type="transmembrane region" description="Helical" evidence="1">
    <location>
        <begin position="20"/>
        <end position="41"/>
    </location>
</feature>
<dbReference type="RefSeq" id="WP_090653759.1">
    <property type="nucleotide sequence ID" value="NZ_FOXQ01000001.1"/>
</dbReference>
<keyword evidence="1" id="KW-0812">Transmembrane</keyword>
<feature type="transmembrane region" description="Helical" evidence="1">
    <location>
        <begin position="47"/>
        <end position="68"/>
    </location>
</feature>
<evidence type="ECO:0000313" key="2">
    <source>
        <dbReference type="EMBL" id="SFP58763.1"/>
    </source>
</evidence>
<reference evidence="2 3" key="1">
    <citation type="submission" date="2016-10" db="EMBL/GenBank/DDBJ databases">
        <authorList>
            <person name="de Groot N.N."/>
        </authorList>
    </citation>
    <scope>NUCLEOTIDE SEQUENCE [LARGE SCALE GENOMIC DNA]</scope>
    <source>
        <strain evidence="2 3">DSM 28286</strain>
    </source>
</reference>
<evidence type="ECO:0000313" key="3">
    <source>
        <dbReference type="Proteomes" id="UP000199031"/>
    </source>
</evidence>
<dbReference type="EMBL" id="FOXQ01000001">
    <property type="protein sequence ID" value="SFP58763.1"/>
    <property type="molecule type" value="Genomic_DNA"/>
</dbReference>
<gene>
    <name evidence="2" type="ORF">SAMN05444277_101287</name>
</gene>
<organism evidence="2 3">
    <name type="scientific">Parafilimonas terrae</name>
    <dbReference type="NCBI Taxonomy" id="1465490"/>
    <lineage>
        <taxon>Bacteria</taxon>
        <taxon>Pseudomonadati</taxon>
        <taxon>Bacteroidota</taxon>
        <taxon>Chitinophagia</taxon>
        <taxon>Chitinophagales</taxon>
        <taxon>Chitinophagaceae</taxon>
        <taxon>Parafilimonas</taxon>
    </lineage>
</organism>
<protein>
    <submittedName>
        <fullName evidence="2">Uncharacterized protein</fullName>
    </submittedName>
</protein>
<name>A0A1I5RJT2_9BACT</name>